<organism evidence="1 2">
    <name type="scientific">Psychrobacillus insolitus</name>
    <dbReference type="NCBI Taxonomy" id="1461"/>
    <lineage>
        <taxon>Bacteria</taxon>
        <taxon>Bacillati</taxon>
        <taxon>Bacillota</taxon>
        <taxon>Bacilli</taxon>
        <taxon>Bacillales</taxon>
        <taxon>Bacillaceae</taxon>
        <taxon>Psychrobacillus</taxon>
    </lineage>
</organism>
<comment type="caution">
    <text evidence="1">The sequence shown here is derived from an EMBL/GenBank/DDBJ whole genome shotgun (WGS) entry which is preliminary data.</text>
</comment>
<reference evidence="1 2" key="1">
    <citation type="submission" date="2018-06" db="EMBL/GenBank/DDBJ databases">
        <title>Genomic Encyclopedia of Type Strains, Phase IV (KMG-IV): sequencing the most valuable type-strain genomes for metagenomic binning, comparative biology and taxonomic classification.</title>
        <authorList>
            <person name="Goeker M."/>
        </authorList>
    </citation>
    <scope>NUCLEOTIDE SEQUENCE [LARGE SCALE GENOMIC DNA]</scope>
    <source>
        <strain evidence="1 2">DSM 5</strain>
    </source>
</reference>
<dbReference type="Proteomes" id="UP000248646">
    <property type="component" value="Unassembled WGS sequence"/>
</dbReference>
<name>A0A2W7PII4_9BACI</name>
<proteinExistence type="predicted"/>
<keyword evidence="2" id="KW-1185">Reference proteome</keyword>
<dbReference type="AlphaFoldDB" id="A0A2W7PII4"/>
<dbReference type="EMBL" id="QKZI01000001">
    <property type="protein sequence ID" value="PZX08156.1"/>
    <property type="molecule type" value="Genomic_DNA"/>
</dbReference>
<sequence length="47" mass="5712">MIQTTTWWETIFTGAFEMGLNKDRISELDEESFLYFKEEYDELENPN</sequence>
<protein>
    <submittedName>
        <fullName evidence="1">Uncharacterized protein</fullName>
    </submittedName>
</protein>
<dbReference type="RefSeq" id="WP_170122327.1">
    <property type="nucleotide sequence ID" value="NZ_QKZI01000001.1"/>
</dbReference>
<gene>
    <name evidence="1" type="ORF">C7437_1011279</name>
</gene>
<evidence type="ECO:0000313" key="2">
    <source>
        <dbReference type="Proteomes" id="UP000248646"/>
    </source>
</evidence>
<evidence type="ECO:0000313" key="1">
    <source>
        <dbReference type="EMBL" id="PZX08156.1"/>
    </source>
</evidence>
<accession>A0A2W7PII4</accession>